<dbReference type="KEGG" id="cama:F384_21435"/>
<sequence length="61" mass="6906">MPRLFNPNTMTEVIPGFHDITGAIELPDDNWFFTTDEMPDGKILTVNNNGEPVMIDIIQDN</sequence>
<gene>
    <name evidence="1" type="ORF">F384_21435</name>
</gene>
<organism evidence="1 2">
    <name type="scientific">Citrobacter amalonaticus Y19</name>
    <dbReference type="NCBI Taxonomy" id="1261127"/>
    <lineage>
        <taxon>Bacteria</taxon>
        <taxon>Pseudomonadati</taxon>
        <taxon>Pseudomonadota</taxon>
        <taxon>Gammaproteobacteria</taxon>
        <taxon>Enterobacterales</taxon>
        <taxon>Enterobacteriaceae</taxon>
        <taxon>Citrobacter</taxon>
    </lineage>
</organism>
<reference evidence="1 2" key="1">
    <citation type="journal article" date="2013" name="Appl. Microbiol. Biotechnol.">
        <title>Glycerol assimilation and production of 1,3-propanediol by Citrobacter amalonaticus Y19.</title>
        <authorList>
            <person name="Ainala S.K."/>
            <person name="Ashok S."/>
            <person name="Ko Y."/>
            <person name="Park S."/>
        </authorList>
    </citation>
    <scope>NUCLEOTIDE SEQUENCE [LARGE SCALE GENOMIC DNA]</scope>
    <source>
        <strain evidence="1 2">Y19</strain>
    </source>
</reference>
<evidence type="ECO:0000313" key="1">
    <source>
        <dbReference type="EMBL" id="AKE60946.1"/>
    </source>
</evidence>
<dbReference type="OrthoDB" id="6596122at2"/>
<dbReference type="HOGENOM" id="CLU_2914089_0_0_6"/>
<proteinExistence type="predicted"/>
<dbReference type="RefSeq" id="WP_046493377.1">
    <property type="nucleotide sequence ID" value="NZ_CP011132.1"/>
</dbReference>
<dbReference type="PATRIC" id="fig|1261127.3.peg.4458"/>
<dbReference type="AlphaFoldDB" id="A0A0F6TYE5"/>
<dbReference type="EMBL" id="CP011132">
    <property type="protein sequence ID" value="AKE60946.1"/>
    <property type="molecule type" value="Genomic_DNA"/>
</dbReference>
<accession>A0A0F6TYE5</accession>
<evidence type="ECO:0000313" key="2">
    <source>
        <dbReference type="Proteomes" id="UP000034085"/>
    </source>
</evidence>
<protein>
    <submittedName>
        <fullName evidence="1">Uncharacterized protein</fullName>
    </submittedName>
</protein>
<name>A0A0F6TYE5_CITAM</name>
<dbReference type="Proteomes" id="UP000034085">
    <property type="component" value="Chromosome"/>
</dbReference>